<proteinExistence type="predicted"/>
<sequence length="150" mass="15681">MRPTTTKHRGGHVGSARPCLASGDALHLETPPLLSPPRPPLPSKATSGSPHPPGATYGPFPRRALIWLPLAGRGATVNPPFPTELGRAASATPPPPQSLGKTPPPSFAPYNLHCLARRRGCGVFSLLLEGTWAAAREVPQRAGRTISSPS</sequence>
<gene>
    <name evidence="1" type="ORF">K3G42_030205</name>
</gene>
<name>A0ACB8F7G1_9SAUR</name>
<accession>A0ACB8F7G1</accession>
<organism evidence="1 2">
    <name type="scientific">Sphaerodactylus townsendi</name>
    <dbReference type="NCBI Taxonomy" id="933632"/>
    <lineage>
        <taxon>Eukaryota</taxon>
        <taxon>Metazoa</taxon>
        <taxon>Chordata</taxon>
        <taxon>Craniata</taxon>
        <taxon>Vertebrata</taxon>
        <taxon>Euteleostomi</taxon>
        <taxon>Lepidosauria</taxon>
        <taxon>Squamata</taxon>
        <taxon>Bifurcata</taxon>
        <taxon>Gekkota</taxon>
        <taxon>Sphaerodactylidae</taxon>
        <taxon>Sphaerodactylus</taxon>
    </lineage>
</organism>
<keyword evidence="2" id="KW-1185">Reference proteome</keyword>
<evidence type="ECO:0000313" key="2">
    <source>
        <dbReference type="Proteomes" id="UP000827872"/>
    </source>
</evidence>
<reference evidence="1" key="1">
    <citation type="submission" date="2021-08" db="EMBL/GenBank/DDBJ databases">
        <title>The first chromosome-level gecko genome reveals the dynamic sex chromosomes of Neotropical dwarf geckos (Sphaerodactylidae: Sphaerodactylus).</title>
        <authorList>
            <person name="Pinto B.J."/>
            <person name="Keating S.E."/>
            <person name="Gamble T."/>
        </authorList>
    </citation>
    <scope>NUCLEOTIDE SEQUENCE</scope>
    <source>
        <strain evidence="1">TG3544</strain>
    </source>
</reference>
<evidence type="ECO:0000313" key="1">
    <source>
        <dbReference type="EMBL" id="KAH8000977.1"/>
    </source>
</evidence>
<comment type="caution">
    <text evidence="1">The sequence shown here is derived from an EMBL/GenBank/DDBJ whole genome shotgun (WGS) entry which is preliminary data.</text>
</comment>
<protein>
    <submittedName>
        <fullName evidence="1">Uncharacterized protein</fullName>
    </submittedName>
</protein>
<dbReference type="EMBL" id="CM037618">
    <property type="protein sequence ID" value="KAH8000977.1"/>
    <property type="molecule type" value="Genomic_DNA"/>
</dbReference>
<dbReference type="Proteomes" id="UP000827872">
    <property type="component" value="Linkage Group LG05"/>
</dbReference>